<dbReference type="EMBL" id="VSRR010074525">
    <property type="protein sequence ID" value="MPC87445.1"/>
    <property type="molecule type" value="Genomic_DNA"/>
</dbReference>
<evidence type="ECO:0000313" key="2">
    <source>
        <dbReference type="EMBL" id="MPC87445.1"/>
    </source>
</evidence>
<accession>A0A5B7IY35</accession>
<dbReference type="AlphaFoldDB" id="A0A5B7IY35"/>
<dbReference type="Proteomes" id="UP000324222">
    <property type="component" value="Unassembled WGS sequence"/>
</dbReference>
<feature type="region of interest" description="Disordered" evidence="1">
    <location>
        <begin position="53"/>
        <end position="78"/>
    </location>
</feature>
<reference evidence="2 3" key="1">
    <citation type="submission" date="2019-05" db="EMBL/GenBank/DDBJ databases">
        <title>Another draft genome of Portunus trituberculatus and its Hox gene families provides insights of decapod evolution.</title>
        <authorList>
            <person name="Jeong J.-H."/>
            <person name="Song I."/>
            <person name="Kim S."/>
            <person name="Choi T."/>
            <person name="Kim D."/>
            <person name="Ryu S."/>
            <person name="Kim W."/>
        </authorList>
    </citation>
    <scope>NUCLEOTIDE SEQUENCE [LARGE SCALE GENOMIC DNA]</scope>
    <source>
        <tissue evidence="2">Muscle</tissue>
    </source>
</reference>
<sequence>MPLQPSCEKGAPLRRLVRSAAAAKPKSEWWRQVGVGPGRCRVCRAELGREEERVAARESDKEERGEPCRKIWQGLGNQ</sequence>
<gene>
    <name evidence="2" type="ORF">E2C01_082307</name>
</gene>
<organism evidence="2 3">
    <name type="scientific">Portunus trituberculatus</name>
    <name type="common">Swimming crab</name>
    <name type="synonym">Neptunus trituberculatus</name>
    <dbReference type="NCBI Taxonomy" id="210409"/>
    <lineage>
        <taxon>Eukaryota</taxon>
        <taxon>Metazoa</taxon>
        <taxon>Ecdysozoa</taxon>
        <taxon>Arthropoda</taxon>
        <taxon>Crustacea</taxon>
        <taxon>Multicrustacea</taxon>
        <taxon>Malacostraca</taxon>
        <taxon>Eumalacostraca</taxon>
        <taxon>Eucarida</taxon>
        <taxon>Decapoda</taxon>
        <taxon>Pleocyemata</taxon>
        <taxon>Brachyura</taxon>
        <taxon>Eubrachyura</taxon>
        <taxon>Portunoidea</taxon>
        <taxon>Portunidae</taxon>
        <taxon>Portuninae</taxon>
        <taxon>Portunus</taxon>
    </lineage>
</organism>
<name>A0A5B7IY35_PORTR</name>
<feature type="compositionally biased region" description="Basic and acidic residues" evidence="1">
    <location>
        <begin position="53"/>
        <end position="69"/>
    </location>
</feature>
<proteinExistence type="predicted"/>
<protein>
    <submittedName>
        <fullName evidence="2">Uncharacterized protein</fullName>
    </submittedName>
</protein>
<keyword evidence="3" id="KW-1185">Reference proteome</keyword>
<comment type="caution">
    <text evidence="2">The sequence shown here is derived from an EMBL/GenBank/DDBJ whole genome shotgun (WGS) entry which is preliminary data.</text>
</comment>
<evidence type="ECO:0000256" key="1">
    <source>
        <dbReference type="SAM" id="MobiDB-lite"/>
    </source>
</evidence>
<evidence type="ECO:0000313" key="3">
    <source>
        <dbReference type="Proteomes" id="UP000324222"/>
    </source>
</evidence>